<dbReference type="InterPro" id="IPR053728">
    <property type="entry name" value="Alginate_Permeability_Chnl"/>
</dbReference>
<evidence type="ECO:0000256" key="1">
    <source>
        <dbReference type="SAM" id="SignalP"/>
    </source>
</evidence>
<evidence type="ECO:0000313" key="4">
    <source>
        <dbReference type="Proteomes" id="UP001143391"/>
    </source>
</evidence>
<dbReference type="Pfam" id="PF13372">
    <property type="entry name" value="Alginate_exp"/>
    <property type="match status" value="1"/>
</dbReference>
<evidence type="ECO:0000259" key="2">
    <source>
        <dbReference type="Pfam" id="PF13372"/>
    </source>
</evidence>
<keyword evidence="4" id="KW-1185">Reference proteome</keyword>
<gene>
    <name evidence="3" type="ORF">NLU14_07825</name>
</gene>
<feature type="chain" id="PRO_5046272042" evidence="1">
    <location>
        <begin position="30"/>
        <end position="480"/>
    </location>
</feature>
<sequence>MQLMTNYRLTRLALSISCLASMGAAQAMAQSTGEAGADQGYPRLVEQNVRSKLSFISEGDRRLGLGPNGATKSNEAGLDIKPEWVWQLSPHWRSKLRLQAFAATGQVDVSDEIGGTTTDGFFALREAWLDYNGLSDYPGESIRFGRERLKEDSGMWWDDDITLVRWIFDTSLLDTTVGVAQKFAELRTDDNELQEDEQDIGRFFAHTRWQWRKGHYLGFLATHGQGYGDQADEFAARGQAVDDSFTDSLTWTAVQADRNYFDWHSHDAFQYFASVAAVNGTDTVVGTDPGAPSGYSTHERDVSGWAADLGARAQLLDMPRWVIGAHGAVASGGGEPGESDAFRQTSLESNRSRFTGTRSQVQRFGEAIQPEWTNLRVFTFYTALSDRDTWDANLLYHRYWLGDEAGTLRSDLVEPGFTGASDDLGQSVDLVLGYYGDSASTSWAAFDVRLRGGVFMPGDAYGDEADDTRHRVVVDLSKRF</sequence>
<feature type="signal peptide" evidence="1">
    <location>
        <begin position="1"/>
        <end position="29"/>
    </location>
</feature>
<dbReference type="RefSeq" id="WP_275705659.1">
    <property type="nucleotide sequence ID" value="NZ_JANCMW010000003.1"/>
</dbReference>
<protein>
    <submittedName>
        <fullName evidence="3">Alginate export family protein</fullName>
    </submittedName>
</protein>
<comment type="caution">
    <text evidence="3">The sequence shown here is derived from an EMBL/GenBank/DDBJ whole genome shotgun (WGS) entry which is preliminary data.</text>
</comment>
<keyword evidence="1" id="KW-0732">Signal</keyword>
<accession>A0ABT5Y998</accession>
<proteinExistence type="predicted"/>
<reference evidence="3" key="1">
    <citation type="submission" date="2022-07" db="EMBL/GenBank/DDBJ databases">
        <title>Marinobacter iranensis a new bacterium isolate from a hipersaline lake in Iran.</title>
        <authorList>
            <person name="Mohammad A.M.A."/>
            <person name="Cristina S.-P."/>
            <person name="Antonio V."/>
        </authorList>
    </citation>
    <scope>NUCLEOTIDE SEQUENCE</scope>
    <source>
        <strain evidence="3">71-i</strain>
    </source>
</reference>
<dbReference type="Gene3D" id="2.40.160.100">
    <property type="match status" value="1"/>
</dbReference>
<dbReference type="EMBL" id="JANCMW010000003">
    <property type="protein sequence ID" value="MDF0750139.1"/>
    <property type="molecule type" value="Genomic_DNA"/>
</dbReference>
<name>A0ABT5Y998_9GAMM</name>
<feature type="domain" description="Alginate export" evidence="2">
    <location>
        <begin position="121"/>
        <end position="474"/>
    </location>
</feature>
<dbReference type="Proteomes" id="UP001143391">
    <property type="component" value="Unassembled WGS sequence"/>
</dbReference>
<evidence type="ECO:0000313" key="3">
    <source>
        <dbReference type="EMBL" id="MDF0750139.1"/>
    </source>
</evidence>
<organism evidence="3 4">
    <name type="scientific">Marinobacter iranensis</name>
    <dbReference type="NCBI Taxonomy" id="2962607"/>
    <lineage>
        <taxon>Bacteria</taxon>
        <taxon>Pseudomonadati</taxon>
        <taxon>Pseudomonadota</taxon>
        <taxon>Gammaproteobacteria</taxon>
        <taxon>Pseudomonadales</taxon>
        <taxon>Marinobacteraceae</taxon>
        <taxon>Marinobacter</taxon>
    </lineage>
</organism>
<dbReference type="InterPro" id="IPR025388">
    <property type="entry name" value="Alginate_export_dom"/>
</dbReference>